<accession>A0A316W858</accession>
<dbReference type="InParanoid" id="A0A316W858"/>
<keyword evidence="2" id="KW-1015">Disulfide bond</keyword>
<organism evidence="8 9">
    <name type="scientific">Ceraceosorus guamensis</name>
    <dbReference type="NCBI Taxonomy" id="1522189"/>
    <lineage>
        <taxon>Eukaryota</taxon>
        <taxon>Fungi</taxon>
        <taxon>Dikarya</taxon>
        <taxon>Basidiomycota</taxon>
        <taxon>Ustilaginomycotina</taxon>
        <taxon>Exobasidiomycetes</taxon>
        <taxon>Ceraceosorales</taxon>
        <taxon>Ceraceosoraceae</taxon>
        <taxon>Ceraceosorus</taxon>
    </lineage>
</organism>
<dbReference type="EMBL" id="KZ819366">
    <property type="protein sequence ID" value="PWN43855.1"/>
    <property type="molecule type" value="Genomic_DNA"/>
</dbReference>
<dbReference type="InterPro" id="IPR029058">
    <property type="entry name" value="AB_hydrolase_fold"/>
</dbReference>
<comment type="similarity">
    <text evidence="3">Belongs to the AB hydrolase superfamily. Lipase family. Class 3 subfamily.</text>
</comment>
<evidence type="ECO:0000313" key="9">
    <source>
        <dbReference type="Proteomes" id="UP000245783"/>
    </source>
</evidence>
<dbReference type="AlphaFoldDB" id="A0A316W858"/>
<evidence type="ECO:0000256" key="5">
    <source>
        <dbReference type="ARBA" id="ARBA00048461"/>
    </source>
</evidence>
<dbReference type="SUPFAM" id="SSF52540">
    <property type="entry name" value="P-loop containing nucleoside triphosphate hydrolases"/>
    <property type="match status" value="1"/>
</dbReference>
<dbReference type="InterPro" id="IPR027417">
    <property type="entry name" value="P-loop_NTPase"/>
</dbReference>
<dbReference type="InterPro" id="IPR051218">
    <property type="entry name" value="Sec_MonoDiacylglyc_Lipase"/>
</dbReference>
<feature type="region of interest" description="Disordered" evidence="6">
    <location>
        <begin position="1"/>
        <end position="21"/>
    </location>
</feature>
<name>A0A316W858_9BASI</name>
<dbReference type="SUPFAM" id="SSF53474">
    <property type="entry name" value="alpha/beta-Hydrolases"/>
    <property type="match status" value="1"/>
</dbReference>
<keyword evidence="1" id="KW-0732">Signal</keyword>
<sequence length="1186" mass="131034">MTSTGPKLSPQYLELSSSDDTDETELARRELTLAGASTVSLLAYADCSSSQALQGIFGSEAFSTARKMNAISELYLLPPVSVETSKLPPLVLAWSNRLQTWFIGFCGTRTLADLKVDINVNHTPDPDLASCFHSGFYKRAMLYKDFVRRLSLDARVVLCGHSLGGAIAAIVGYCVLAGLGSNKVLKNTWTSAHPDTTTTCLSVVTFGAPATMVTEIKSNTARPHLRLRGLIHHIINREDKIPFLLARSYWGMFSSVYQTGLFGIGAVVPEAVPALEGLKWVLQTWFNERGHFAHFGTLYLLGYEPNRPDPTCCRVTSEDGLPTLPNINVADVERFHSMRHYNDCVERAFRLKDKHGLLGSPSQANGHLDALQLPARPFSANITVYDDRISMALEISNQFLPFTVHSIIYQVDGHNVMPDFSSFGEVRSNGLISVAVLVHLRKDGSGSVREILDKLLGLRTSVTLLDAFDRALTVTVSDEDVHLADLRDLSMSSTFRSLRRAMIVAFAQQSGHVLRIKASEDANTTPAQRVHNRQEARTLCPEASTFATRIDRLCSQAQPSVLISQLPHAMMLISEFWYEGETTTRDGQQRAAQVDLDTLDAEGLTREQQLLALIPQACSPGVKILLHQILINIDAKSTAYCKPRDISQDVDMTTTLGQVDAGTATRFRLALEVFSEELYERGTDPDEAIKQAKVQTRKLLDIMKLSHAIILSQLDASPDCFVCQTDAYAALAGAAGAILPAYWAGRSSIAWIGALLGAQNNAGIFFGALTLSVHGLSLFFTSVAMHLIVNTLHARRARDALLESEYNSMLGVSRAALDLQSEPFDMIREEALKDKISRSDSRILSPATIDHWKKAIQEGLHRVSGSPIALQYHRPSSFWAKWLFDVCQVACIRADLARRVYVGYEGPTEVGKTSTLAMVTAADPRVFASGDALRNRTTEIQLWARDSSRSAAVYCDFPGSDDRDQELREVAGLCRDILDVIIFVVPITAQRGQGRKKVIREIADYLLQREKSKDFRPFLILAAKVDQLSFNRSKKEAFDENLEASRQQLVAQLKEEIRGRNTEALPATVEESILTWEASRIQSGKSPSLIHIVKTTLEDSVKPYTNWAQMNYSSDAPLADCPEGTDYKIVETALQHHLYTLAEQGVIWDIVSLRTWLATLAPGSVPGTGLGRRSKRLHPPTSTEED</sequence>
<dbReference type="InterPro" id="IPR002921">
    <property type="entry name" value="Fungal_lipase-type"/>
</dbReference>
<gene>
    <name evidence="8" type="ORF">IE81DRAFT_346242</name>
</gene>
<dbReference type="PANTHER" id="PTHR45856">
    <property type="entry name" value="ALPHA/BETA-HYDROLASES SUPERFAMILY PROTEIN"/>
    <property type="match status" value="1"/>
</dbReference>
<dbReference type="GO" id="GO:0006629">
    <property type="term" value="P:lipid metabolic process"/>
    <property type="evidence" value="ECO:0007669"/>
    <property type="project" value="InterPro"/>
</dbReference>
<evidence type="ECO:0000256" key="1">
    <source>
        <dbReference type="ARBA" id="ARBA00022729"/>
    </source>
</evidence>
<comment type="catalytic activity">
    <reaction evidence="4">
        <text>a diacylglycerol + H2O = a monoacylglycerol + a fatty acid + H(+)</text>
        <dbReference type="Rhea" id="RHEA:32731"/>
        <dbReference type="ChEBI" id="CHEBI:15377"/>
        <dbReference type="ChEBI" id="CHEBI:15378"/>
        <dbReference type="ChEBI" id="CHEBI:17408"/>
        <dbReference type="ChEBI" id="CHEBI:18035"/>
        <dbReference type="ChEBI" id="CHEBI:28868"/>
    </reaction>
</comment>
<comment type="catalytic activity">
    <reaction evidence="5">
        <text>a monoacylglycerol + H2O = glycerol + a fatty acid + H(+)</text>
        <dbReference type="Rhea" id="RHEA:15245"/>
        <dbReference type="ChEBI" id="CHEBI:15377"/>
        <dbReference type="ChEBI" id="CHEBI:15378"/>
        <dbReference type="ChEBI" id="CHEBI:17408"/>
        <dbReference type="ChEBI" id="CHEBI:17754"/>
        <dbReference type="ChEBI" id="CHEBI:28868"/>
    </reaction>
</comment>
<dbReference type="Gene3D" id="3.40.50.1820">
    <property type="entry name" value="alpha/beta hydrolase"/>
    <property type="match status" value="1"/>
</dbReference>
<evidence type="ECO:0000313" key="8">
    <source>
        <dbReference type="EMBL" id="PWN43855.1"/>
    </source>
</evidence>
<dbReference type="RefSeq" id="XP_025371015.1">
    <property type="nucleotide sequence ID" value="XM_025516019.1"/>
</dbReference>
<dbReference type="OrthoDB" id="426718at2759"/>
<evidence type="ECO:0000256" key="6">
    <source>
        <dbReference type="SAM" id="MobiDB-lite"/>
    </source>
</evidence>
<evidence type="ECO:0000256" key="2">
    <source>
        <dbReference type="ARBA" id="ARBA00023157"/>
    </source>
</evidence>
<dbReference type="Pfam" id="PF01764">
    <property type="entry name" value="Lipase_3"/>
    <property type="match status" value="1"/>
</dbReference>
<keyword evidence="9" id="KW-1185">Reference proteome</keyword>
<dbReference type="CDD" id="cd00882">
    <property type="entry name" value="Ras_like_GTPase"/>
    <property type="match status" value="1"/>
</dbReference>
<evidence type="ECO:0000259" key="7">
    <source>
        <dbReference type="Pfam" id="PF01764"/>
    </source>
</evidence>
<dbReference type="GeneID" id="37037889"/>
<proteinExistence type="inferred from homology"/>
<protein>
    <recommendedName>
        <fullName evidence="7">Fungal lipase-type domain-containing protein</fullName>
    </recommendedName>
</protein>
<evidence type="ECO:0000256" key="3">
    <source>
        <dbReference type="ARBA" id="ARBA00043996"/>
    </source>
</evidence>
<evidence type="ECO:0000256" key="4">
    <source>
        <dbReference type="ARBA" id="ARBA00047591"/>
    </source>
</evidence>
<dbReference type="Gene3D" id="3.40.50.300">
    <property type="entry name" value="P-loop containing nucleotide triphosphate hydrolases"/>
    <property type="match status" value="1"/>
</dbReference>
<feature type="domain" description="Fungal lipase-type" evidence="7">
    <location>
        <begin position="103"/>
        <end position="245"/>
    </location>
</feature>
<dbReference type="PANTHER" id="PTHR45856:SF24">
    <property type="entry name" value="FUNGAL LIPASE-LIKE DOMAIN-CONTAINING PROTEIN"/>
    <property type="match status" value="1"/>
</dbReference>
<reference evidence="8 9" key="1">
    <citation type="journal article" date="2018" name="Mol. Biol. Evol.">
        <title>Broad Genomic Sampling Reveals a Smut Pathogenic Ancestry of the Fungal Clade Ustilaginomycotina.</title>
        <authorList>
            <person name="Kijpornyongpan T."/>
            <person name="Mondo S.J."/>
            <person name="Barry K."/>
            <person name="Sandor L."/>
            <person name="Lee J."/>
            <person name="Lipzen A."/>
            <person name="Pangilinan J."/>
            <person name="LaButti K."/>
            <person name="Hainaut M."/>
            <person name="Henrissat B."/>
            <person name="Grigoriev I.V."/>
            <person name="Spatafora J.W."/>
            <person name="Aime M.C."/>
        </authorList>
    </citation>
    <scope>NUCLEOTIDE SEQUENCE [LARGE SCALE GENOMIC DNA]</scope>
    <source>
        <strain evidence="8 9">MCA 4658</strain>
    </source>
</reference>
<dbReference type="Proteomes" id="UP000245783">
    <property type="component" value="Unassembled WGS sequence"/>
</dbReference>